<keyword evidence="7" id="KW-0238">DNA-binding</keyword>
<sequence>MPIGTVKFFNEDKGFGFITPENGGADVFVHVSALQRGDSLREGEKVSYELGQDRKTGKSKAENVSVL</sequence>
<dbReference type="RefSeq" id="WP_072381952.1">
    <property type="nucleotide sequence ID" value="NZ_FNXB01000080.1"/>
</dbReference>
<reference evidence="6" key="3">
    <citation type="submission" date="2016-10" db="EMBL/GenBank/DDBJ databases">
        <authorList>
            <person name="de Groot N.N."/>
        </authorList>
    </citation>
    <scope>NUCLEOTIDE SEQUENCE [LARGE SCALE GENOMIC DNA]</scope>
    <source>
        <strain evidence="6">CCBAU85039</strain>
    </source>
</reference>
<dbReference type="GO" id="GO:0005829">
    <property type="term" value="C:cytosol"/>
    <property type="evidence" value="ECO:0007669"/>
    <property type="project" value="UniProtKB-ARBA"/>
</dbReference>
<reference evidence="7 9" key="2">
    <citation type="submission" date="2016-10" db="EMBL/GenBank/DDBJ databases">
        <authorList>
            <person name="Varghese N."/>
            <person name="Submissions S."/>
        </authorList>
    </citation>
    <scope>NUCLEOTIDE SEQUENCE [LARGE SCALE GENOMIC DNA]</scope>
    <source>
        <strain evidence="7 9">CGMCC 1.7071</strain>
    </source>
</reference>
<dbReference type="EMBL" id="FNXB01000080">
    <property type="protein sequence ID" value="SEI21134.1"/>
    <property type="molecule type" value="Genomic_DNA"/>
</dbReference>
<dbReference type="PRINTS" id="PR00050">
    <property type="entry name" value="COLDSHOCK"/>
</dbReference>
<name>A0A1H8WHY2_9HYPH</name>
<dbReference type="PROSITE" id="PS51857">
    <property type="entry name" value="CSD_2"/>
    <property type="match status" value="1"/>
</dbReference>
<evidence type="ECO:0000313" key="9">
    <source>
        <dbReference type="Proteomes" id="UP000198939"/>
    </source>
</evidence>
<proteinExistence type="predicted"/>
<dbReference type="Pfam" id="PF00313">
    <property type="entry name" value="CSD"/>
    <property type="match status" value="1"/>
</dbReference>
<dbReference type="InterPro" id="IPR012156">
    <property type="entry name" value="Cold_shock_CspA"/>
</dbReference>
<dbReference type="PROSITE" id="PS00352">
    <property type="entry name" value="CSD_1"/>
    <property type="match status" value="1"/>
</dbReference>
<evidence type="ECO:0000313" key="6">
    <source>
        <dbReference type="EMBL" id="SEI21134.1"/>
    </source>
</evidence>
<dbReference type="OrthoDB" id="9801074at2"/>
<dbReference type="AlphaFoldDB" id="A0A1H8WHY2"/>
<dbReference type="SUPFAM" id="SSF50249">
    <property type="entry name" value="Nucleic acid-binding proteins"/>
    <property type="match status" value="1"/>
</dbReference>
<dbReference type="InterPro" id="IPR019844">
    <property type="entry name" value="CSD_CS"/>
</dbReference>
<dbReference type="InterPro" id="IPR002059">
    <property type="entry name" value="CSP_DNA-bd"/>
</dbReference>
<dbReference type="STRING" id="501024.RTCCBAU85039_6555"/>
<feature type="domain" description="CSD" evidence="5">
    <location>
        <begin position="1"/>
        <end position="66"/>
    </location>
</feature>
<dbReference type="InterPro" id="IPR050181">
    <property type="entry name" value="Cold_shock_domain"/>
</dbReference>
<evidence type="ECO:0000256" key="3">
    <source>
        <dbReference type="RuleBase" id="RU000408"/>
    </source>
</evidence>
<accession>A0A1H8WHY2</accession>
<dbReference type="InterPro" id="IPR012340">
    <property type="entry name" value="NA-bd_OB-fold"/>
</dbReference>
<keyword evidence="9" id="KW-1185">Reference proteome</keyword>
<dbReference type="EMBL" id="FOCV01000065">
    <property type="protein sequence ID" value="SEP27275.1"/>
    <property type="molecule type" value="Genomic_DNA"/>
</dbReference>
<evidence type="ECO:0000313" key="8">
    <source>
        <dbReference type="Proteomes" id="UP000183063"/>
    </source>
</evidence>
<evidence type="ECO:0000313" key="7">
    <source>
        <dbReference type="EMBL" id="SEP27275.1"/>
    </source>
</evidence>
<evidence type="ECO:0000259" key="5">
    <source>
        <dbReference type="PROSITE" id="PS51857"/>
    </source>
</evidence>
<dbReference type="Proteomes" id="UP000198939">
    <property type="component" value="Unassembled WGS sequence"/>
</dbReference>
<evidence type="ECO:0000256" key="1">
    <source>
        <dbReference type="ARBA" id="ARBA00004496"/>
    </source>
</evidence>
<evidence type="ECO:0000256" key="4">
    <source>
        <dbReference type="SAM" id="MobiDB-lite"/>
    </source>
</evidence>
<dbReference type="PANTHER" id="PTHR11544">
    <property type="entry name" value="COLD SHOCK DOMAIN CONTAINING PROTEINS"/>
    <property type="match status" value="1"/>
</dbReference>
<dbReference type="SMART" id="SM00357">
    <property type="entry name" value="CSP"/>
    <property type="match status" value="1"/>
</dbReference>
<protein>
    <submittedName>
        <fullName evidence="6">Cold shock protein CspA</fullName>
    </submittedName>
    <submittedName>
        <fullName evidence="7">Cold-shock DNA-binding protein family</fullName>
    </submittedName>
</protein>
<comment type="subcellular location">
    <subcellularLocation>
        <location evidence="1 3">Cytoplasm</location>
    </subcellularLocation>
</comment>
<reference evidence="8" key="1">
    <citation type="submission" date="2016-10" db="EMBL/GenBank/DDBJ databases">
        <authorList>
            <person name="Wibberg D."/>
        </authorList>
    </citation>
    <scope>NUCLEOTIDE SEQUENCE [LARGE SCALE GENOMIC DNA]</scope>
</reference>
<dbReference type="CDD" id="cd04458">
    <property type="entry name" value="CSP_CDS"/>
    <property type="match status" value="1"/>
</dbReference>
<keyword evidence="2" id="KW-0963">Cytoplasm</keyword>
<dbReference type="GO" id="GO:0003677">
    <property type="term" value="F:DNA binding"/>
    <property type="evidence" value="ECO:0007669"/>
    <property type="project" value="UniProtKB-KW"/>
</dbReference>
<dbReference type="PIRSF" id="PIRSF002599">
    <property type="entry name" value="Cold_shock_A"/>
    <property type="match status" value="1"/>
</dbReference>
<dbReference type="InterPro" id="IPR011129">
    <property type="entry name" value="CSD"/>
</dbReference>
<gene>
    <name evidence="6" type="primary">cspA_8</name>
    <name evidence="6" type="ORF">RTCCBAU85039_6555</name>
    <name evidence="7" type="ORF">SAMN05216228_106513</name>
</gene>
<dbReference type="Proteomes" id="UP000183063">
    <property type="component" value="Unassembled WGS sequence"/>
</dbReference>
<organism evidence="6 8">
    <name type="scientific">Rhizobium tibeticum</name>
    <dbReference type="NCBI Taxonomy" id="501024"/>
    <lineage>
        <taxon>Bacteria</taxon>
        <taxon>Pseudomonadati</taxon>
        <taxon>Pseudomonadota</taxon>
        <taxon>Alphaproteobacteria</taxon>
        <taxon>Hyphomicrobiales</taxon>
        <taxon>Rhizobiaceae</taxon>
        <taxon>Rhizobium/Agrobacterium group</taxon>
        <taxon>Rhizobium</taxon>
    </lineage>
</organism>
<dbReference type="Gene3D" id="2.40.50.140">
    <property type="entry name" value="Nucleic acid-binding proteins"/>
    <property type="match status" value="1"/>
</dbReference>
<evidence type="ECO:0000256" key="2">
    <source>
        <dbReference type="ARBA" id="ARBA00022490"/>
    </source>
</evidence>
<feature type="compositionally biased region" description="Basic and acidic residues" evidence="4">
    <location>
        <begin position="45"/>
        <end position="61"/>
    </location>
</feature>
<feature type="region of interest" description="Disordered" evidence="4">
    <location>
        <begin position="45"/>
        <end position="67"/>
    </location>
</feature>